<dbReference type="Proteomes" id="UP000269669">
    <property type="component" value="Unassembled WGS sequence"/>
</dbReference>
<evidence type="ECO:0000256" key="1">
    <source>
        <dbReference type="ARBA" id="ARBA00025596"/>
    </source>
</evidence>
<organism evidence="3 4">
    <name type="scientific">Edaphobacter aggregans</name>
    <dbReference type="NCBI Taxonomy" id="570835"/>
    <lineage>
        <taxon>Bacteria</taxon>
        <taxon>Pseudomonadati</taxon>
        <taxon>Acidobacteriota</taxon>
        <taxon>Terriglobia</taxon>
        <taxon>Terriglobales</taxon>
        <taxon>Acidobacteriaceae</taxon>
        <taxon>Edaphobacter</taxon>
    </lineage>
</organism>
<dbReference type="Gene3D" id="1.10.287.110">
    <property type="entry name" value="DnaJ domain"/>
    <property type="match status" value="1"/>
</dbReference>
<sequence length="221" mass="24866">MRVELYGVSLKVMSHDSQSSYFTLFQLPQHLHLDAAALEKQFYALSRKLHPDRFASKPAAEQEAALAASSELNDAYRTLKDPILRTQYLLKLEGVELEEQSKAATDAARATGIEKKQVVPPELLEEVFELNMQLQEMRAAKQMGEDEPELRRDLMTTKDAFDAKMVETQAELEGLWTAWDAAVDAGDEAAKARVRDAMVALLNKRSYLRNLVRDVNDALGL</sequence>
<dbReference type="Pfam" id="PF00226">
    <property type="entry name" value="DnaJ"/>
    <property type="match status" value="1"/>
</dbReference>
<feature type="domain" description="J" evidence="2">
    <location>
        <begin position="20"/>
        <end position="92"/>
    </location>
</feature>
<dbReference type="PROSITE" id="PS50076">
    <property type="entry name" value="DNAJ_2"/>
    <property type="match status" value="1"/>
</dbReference>
<dbReference type="PANTHER" id="PTHR14021">
    <property type="entry name" value="IRON-SULFUR CLUSTER CO-CHAPERONE PROTEIN HSCB"/>
    <property type="match status" value="1"/>
</dbReference>
<keyword evidence="4" id="KW-1185">Reference proteome</keyword>
<dbReference type="GO" id="GO:0044571">
    <property type="term" value="P:[2Fe-2S] cluster assembly"/>
    <property type="evidence" value="ECO:0007669"/>
    <property type="project" value="InterPro"/>
</dbReference>
<evidence type="ECO:0000259" key="2">
    <source>
        <dbReference type="PROSITE" id="PS50076"/>
    </source>
</evidence>
<dbReference type="AlphaFoldDB" id="A0A3R9QAA8"/>
<dbReference type="InterPro" id="IPR001623">
    <property type="entry name" value="DnaJ_domain"/>
</dbReference>
<dbReference type="SUPFAM" id="SSF46565">
    <property type="entry name" value="Chaperone J-domain"/>
    <property type="match status" value="1"/>
</dbReference>
<name>A0A3R9QAA8_9BACT</name>
<evidence type="ECO:0000313" key="4">
    <source>
        <dbReference type="Proteomes" id="UP000269669"/>
    </source>
</evidence>
<gene>
    <name evidence="3" type="ORF">EDE15_1943</name>
</gene>
<dbReference type="SMART" id="SM00271">
    <property type="entry name" value="DnaJ"/>
    <property type="match status" value="1"/>
</dbReference>
<dbReference type="GO" id="GO:0001671">
    <property type="term" value="F:ATPase activator activity"/>
    <property type="evidence" value="ECO:0007669"/>
    <property type="project" value="InterPro"/>
</dbReference>
<reference evidence="3 4" key="1">
    <citation type="submission" date="2018-12" db="EMBL/GenBank/DDBJ databases">
        <title>Sequencing of bacterial isolates from soil warming experiment in Harvard Forest, Massachusetts, USA.</title>
        <authorList>
            <person name="Deangelis K."/>
        </authorList>
    </citation>
    <scope>NUCLEOTIDE SEQUENCE [LARGE SCALE GENOMIC DNA]</scope>
    <source>
        <strain evidence="3 4">EB153</strain>
    </source>
</reference>
<protein>
    <submittedName>
        <fullName evidence="3">Co-chaperone protein HscB</fullName>
    </submittedName>
</protein>
<comment type="function">
    <text evidence="1">Co-chaperone involved in the maturation of iron-sulfur cluster-containing proteins. Seems to help targeting proteins to be folded toward HscA.</text>
</comment>
<proteinExistence type="predicted"/>
<dbReference type="EMBL" id="RSDW01000001">
    <property type="protein sequence ID" value="RSL16429.1"/>
    <property type="molecule type" value="Genomic_DNA"/>
</dbReference>
<dbReference type="PANTHER" id="PTHR14021:SF15">
    <property type="entry name" value="IRON-SULFUR CLUSTER CO-CHAPERONE PROTEIN HSCB"/>
    <property type="match status" value="1"/>
</dbReference>
<comment type="caution">
    <text evidence="3">The sequence shown here is derived from an EMBL/GenBank/DDBJ whole genome shotgun (WGS) entry which is preliminary data.</text>
</comment>
<accession>A0A3R9QAA8</accession>
<dbReference type="CDD" id="cd06257">
    <property type="entry name" value="DnaJ"/>
    <property type="match status" value="1"/>
</dbReference>
<dbReference type="NCBIfam" id="TIGR00714">
    <property type="entry name" value="hscB"/>
    <property type="match status" value="1"/>
</dbReference>
<dbReference type="InterPro" id="IPR004640">
    <property type="entry name" value="HscB"/>
</dbReference>
<evidence type="ECO:0000313" key="3">
    <source>
        <dbReference type="EMBL" id="RSL16429.1"/>
    </source>
</evidence>
<dbReference type="InterPro" id="IPR036869">
    <property type="entry name" value="J_dom_sf"/>
</dbReference>
<dbReference type="GO" id="GO:0051087">
    <property type="term" value="F:protein-folding chaperone binding"/>
    <property type="evidence" value="ECO:0007669"/>
    <property type="project" value="InterPro"/>
</dbReference>